<keyword evidence="9" id="KW-0472">Membrane</keyword>
<dbReference type="InterPro" id="IPR003594">
    <property type="entry name" value="HATPase_dom"/>
</dbReference>
<evidence type="ECO:0000256" key="3">
    <source>
        <dbReference type="ARBA" id="ARBA00022553"/>
    </source>
</evidence>
<feature type="domain" description="Histidine kinase" evidence="10">
    <location>
        <begin position="483"/>
        <end position="664"/>
    </location>
</feature>
<keyword evidence="8" id="KW-0902">Two-component regulatory system</keyword>
<dbReference type="GO" id="GO:0016020">
    <property type="term" value="C:membrane"/>
    <property type="evidence" value="ECO:0007669"/>
    <property type="project" value="InterPro"/>
</dbReference>
<dbReference type="InterPro" id="IPR011990">
    <property type="entry name" value="TPR-like_helical_dom_sf"/>
</dbReference>
<keyword evidence="5" id="KW-0547">Nucleotide-binding</keyword>
<keyword evidence="9" id="KW-0812">Transmembrane</keyword>
<dbReference type="Gene3D" id="1.25.40.10">
    <property type="entry name" value="Tetratricopeptide repeat domain"/>
    <property type="match status" value="1"/>
</dbReference>
<feature type="transmembrane region" description="Helical" evidence="9">
    <location>
        <begin position="7"/>
        <end position="23"/>
    </location>
</feature>
<dbReference type="Pfam" id="PF07730">
    <property type="entry name" value="HisKA_3"/>
    <property type="match status" value="1"/>
</dbReference>
<dbReference type="InterPro" id="IPR019734">
    <property type="entry name" value="TPR_rpt"/>
</dbReference>
<dbReference type="Gene3D" id="1.20.5.1930">
    <property type="match status" value="1"/>
</dbReference>
<protein>
    <recommendedName>
        <fullName evidence="2">histidine kinase</fullName>
        <ecNumber evidence="2">2.7.13.3</ecNumber>
    </recommendedName>
</protein>
<dbReference type="GO" id="GO:0000155">
    <property type="term" value="F:phosphorelay sensor kinase activity"/>
    <property type="evidence" value="ECO:0007669"/>
    <property type="project" value="InterPro"/>
</dbReference>
<proteinExistence type="predicted"/>
<dbReference type="PANTHER" id="PTHR24421:SF10">
    <property type="entry name" value="NITRATE_NITRITE SENSOR PROTEIN NARQ"/>
    <property type="match status" value="1"/>
</dbReference>
<dbReference type="Pfam" id="PF13181">
    <property type="entry name" value="TPR_8"/>
    <property type="match status" value="1"/>
</dbReference>
<dbReference type="GO" id="GO:0005524">
    <property type="term" value="F:ATP binding"/>
    <property type="evidence" value="ECO:0007669"/>
    <property type="project" value="UniProtKB-KW"/>
</dbReference>
<evidence type="ECO:0000256" key="8">
    <source>
        <dbReference type="ARBA" id="ARBA00023012"/>
    </source>
</evidence>
<feature type="transmembrane region" description="Helical" evidence="9">
    <location>
        <begin position="431"/>
        <end position="451"/>
    </location>
</feature>
<evidence type="ECO:0000256" key="4">
    <source>
        <dbReference type="ARBA" id="ARBA00022679"/>
    </source>
</evidence>
<dbReference type="KEGG" id="ark:D6B99_14480"/>
<sequence length="665" mass="75752">MRITRKLLLQNITLVILILYIIVGCNPKHNAHIAQTGEASQLEHFNLAINEIDKGKEELSQKAKHLMQLYLQAPLEMRPAIYKLVFTKLFYLAYAHPDSSVLDFYKQQSLENSQFPLVTIEALFRVSSYNLFIKQEADSGMVSLVKVKKYFPQFNDTLYKNYYALYAQTMLQKGNLKEAANYYIKTIALAEKINDSSSIISNFGNLAVVYSQMNEDTKSIPLTVKCLNYFTAHKDSSSIFIGDVSLGRAYYTLKKVDSSFIYYNKALQLIDAGVHNPSVAFILYSNLGEIYSDSGDMKKSVYYYDLCKQPLKEMGSEEQYRIFTIYATKAYAHIRDVKKGVEEIKANIPVFEKDSDLINVRASYSSLSEIAFIKHQPADALRYYKLFDSVDNILSDNANKRYIADLQTKYETQRKEVKIQIQEKELTKKAAFNKLLILLLMMLGIGTAFIITRNRLMRKRKEAIMQQQFTTGLLAKTEEERGRIARDLHDGLSQELLLLKNQVNLGAKIEPQKIDHIINEVRTISRNIHPVMLDQIGFKESILSICNQITDSEQLFIAADIEYHSELSKEKELQLFRIIQEALNNIIKYASAQAAKVQIAKMHKYLKVLIQDNGKGFDVEAALNGRTAFGLLSILERSKAINGKASITSDSKGTIVNIEIPLSYG</sequence>
<keyword evidence="4" id="KW-0808">Transferase</keyword>
<accession>A0A386HTR7</accession>
<dbReference type="EMBL" id="CP032489">
    <property type="protein sequence ID" value="AYD48704.1"/>
    <property type="molecule type" value="Genomic_DNA"/>
</dbReference>
<dbReference type="Proteomes" id="UP000266118">
    <property type="component" value="Chromosome"/>
</dbReference>
<reference evidence="11 12" key="1">
    <citation type="submission" date="2018-09" db="EMBL/GenBank/DDBJ databases">
        <title>Arachidicoccus sp. nov., a bacterium isolated from soil.</title>
        <authorList>
            <person name="Weon H.-Y."/>
            <person name="Kwon S.-W."/>
            <person name="Lee S.A."/>
        </authorList>
    </citation>
    <scope>NUCLEOTIDE SEQUENCE [LARGE SCALE GENOMIC DNA]</scope>
    <source>
        <strain evidence="11 12">KIS59-12</strain>
    </source>
</reference>
<name>A0A386HTR7_9BACT</name>
<evidence type="ECO:0000259" key="10">
    <source>
        <dbReference type="PROSITE" id="PS50109"/>
    </source>
</evidence>
<dbReference type="SUPFAM" id="SSF48452">
    <property type="entry name" value="TPR-like"/>
    <property type="match status" value="2"/>
</dbReference>
<dbReference type="PANTHER" id="PTHR24421">
    <property type="entry name" value="NITRATE/NITRITE SENSOR PROTEIN NARX-RELATED"/>
    <property type="match status" value="1"/>
</dbReference>
<keyword evidence="9" id="KW-1133">Transmembrane helix</keyword>
<dbReference type="InterPro" id="IPR011712">
    <property type="entry name" value="Sig_transdc_His_kin_sub3_dim/P"/>
</dbReference>
<keyword evidence="6" id="KW-0418">Kinase</keyword>
<evidence type="ECO:0000313" key="12">
    <source>
        <dbReference type="Proteomes" id="UP000266118"/>
    </source>
</evidence>
<dbReference type="EC" id="2.7.13.3" evidence="2"/>
<dbReference type="InterPro" id="IPR005467">
    <property type="entry name" value="His_kinase_dom"/>
</dbReference>
<dbReference type="Pfam" id="PF02518">
    <property type="entry name" value="HATPase_c"/>
    <property type="match status" value="1"/>
</dbReference>
<evidence type="ECO:0000256" key="2">
    <source>
        <dbReference type="ARBA" id="ARBA00012438"/>
    </source>
</evidence>
<dbReference type="SMART" id="SM00387">
    <property type="entry name" value="HATPase_c"/>
    <property type="match status" value="1"/>
</dbReference>
<evidence type="ECO:0000256" key="9">
    <source>
        <dbReference type="SAM" id="Phobius"/>
    </source>
</evidence>
<dbReference type="RefSeq" id="WP_119989710.1">
    <property type="nucleotide sequence ID" value="NZ_CP032489.1"/>
</dbReference>
<evidence type="ECO:0000256" key="1">
    <source>
        <dbReference type="ARBA" id="ARBA00000085"/>
    </source>
</evidence>
<dbReference type="InterPro" id="IPR050482">
    <property type="entry name" value="Sensor_HK_TwoCompSys"/>
</dbReference>
<evidence type="ECO:0000256" key="5">
    <source>
        <dbReference type="ARBA" id="ARBA00022741"/>
    </source>
</evidence>
<dbReference type="PROSITE" id="PS51257">
    <property type="entry name" value="PROKAR_LIPOPROTEIN"/>
    <property type="match status" value="1"/>
</dbReference>
<comment type="catalytic activity">
    <reaction evidence="1">
        <text>ATP + protein L-histidine = ADP + protein N-phospho-L-histidine.</text>
        <dbReference type="EC" id="2.7.13.3"/>
    </reaction>
</comment>
<evidence type="ECO:0000256" key="7">
    <source>
        <dbReference type="ARBA" id="ARBA00022840"/>
    </source>
</evidence>
<dbReference type="PROSITE" id="PS50109">
    <property type="entry name" value="HIS_KIN"/>
    <property type="match status" value="1"/>
</dbReference>
<evidence type="ECO:0000313" key="11">
    <source>
        <dbReference type="EMBL" id="AYD48704.1"/>
    </source>
</evidence>
<keyword evidence="12" id="KW-1185">Reference proteome</keyword>
<dbReference type="Gene3D" id="3.30.565.10">
    <property type="entry name" value="Histidine kinase-like ATPase, C-terminal domain"/>
    <property type="match status" value="1"/>
</dbReference>
<dbReference type="SUPFAM" id="SSF55874">
    <property type="entry name" value="ATPase domain of HSP90 chaperone/DNA topoisomerase II/histidine kinase"/>
    <property type="match status" value="1"/>
</dbReference>
<dbReference type="OrthoDB" id="617348at2"/>
<keyword evidence="7" id="KW-0067">ATP-binding</keyword>
<dbReference type="AlphaFoldDB" id="A0A386HTR7"/>
<evidence type="ECO:0000256" key="6">
    <source>
        <dbReference type="ARBA" id="ARBA00022777"/>
    </source>
</evidence>
<dbReference type="CDD" id="cd16917">
    <property type="entry name" value="HATPase_UhpB-NarQ-NarX-like"/>
    <property type="match status" value="1"/>
</dbReference>
<organism evidence="11 12">
    <name type="scientific">Arachidicoccus soli</name>
    <dbReference type="NCBI Taxonomy" id="2341117"/>
    <lineage>
        <taxon>Bacteria</taxon>
        <taxon>Pseudomonadati</taxon>
        <taxon>Bacteroidota</taxon>
        <taxon>Chitinophagia</taxon>
        <taxon>Chitinophagales</taxon>
        <taxon>Chitinophagaceae</taxon>
        <taxon>Arachidicoccus</taxon>
    </lineage>
</organism>
<gene>
    <name evidence="11" type="ORF">D6B99_14480</name>
</gene>
<dbReference type="InterPro" id="IPR036890">
    <property type="entry name" value="HATPase_C_sf"/>
</dbReference>
<keyword evidence="3" id="KW-0597">Phosphoprotein</keyword>
<dbReference type="GO" id="GO:0046983">
    <property type="term" value="F:protein dimerization activity"/>
    <property type="evidence" value="ECO:0007669"/>
    <property type="project" value="InterPro"/>
</dbReference>